<dbReference type="InterPro" id="IPR005119">
    <property type="entry name" value="LysR_subst-bd"/>
</dbReference>
<dbReference type="InterPro" id="IPR036390">
    <property type="entry name" value="WH_DNA-bd_sf"/>
</dbReference>
<evidence type="ECO:0000256" key="3">
    <source>
        <dbReference type="ARBA" id="ARBA00023125"/>
    </source>
</evidence>
<dbReference type="Pfam" id="PF03466">
    <property type="entry name" value="LysR_substrate"/>
    <property type="match status" value="1"/>
</dbReference>
<sequence length="297" mass="31783">MTLNLQRLQTFIHVVDLGGVTAAARELDLAQSSVSAAVSQLETDVAAPLIERGARRFQLTDAGRALVDHGRALLASTEELLDGVARARDAPVGGLLRAGATTTAAEHVLPHTLAGFFVRYPDVDVEVTVARTEQIVGQVIDGALPFALIAGSSDDPRLVCETIAMEEQAIIISPDHLLAGQRIDPAMLRGTRLLLRERGSGTREHQLQLADQWRIPAAQHSTLTGTSAILAAVSHGLGITCLSRSVVDVHLRAGAVAEIEFPTPVPARAISLIRRPHRTPPLIEELFLEHLKKGRSA</sequence>
<dbReference type="SUPFAM" id="SSF46785">
    <property type="entry name" value="Winged helix' DNA-binding domain"/>
    <property type="match status" value="1"/>
</dbReference>
<gene>
    <name evidence="6" type="ORF">SAMN06295973_0083</name>
</gene>
<dbReference type="InterPro" id="IPR036388">
    <property type="entry name" value="WH-like_DNA-bd_sf"/>
</dbReference>
<keyword evidence="7" id="KW-1185">Reference proteome</keyword>
<dbReference type="PRINTS" id="PR00039">
    <property type="entry name" value="HTHLYSR"/>
</dbReference>
<dbReference type="SUPFAM" id="SSF53850">
    <property type="entry name" value="Periplasmic binding protein-like II"/>
    <property type="match status" value="1"/>
</dbReference>
<evidence type="ECO:0000256" key="4">
    <source>
        <dbReference type="ARBA" id="ARBA00023163"/>
    </source>
</evidence>
<protein>
    <submittedName>
        <fullName evidence="6">DNA-binding transcriptional regulator, LysR family</fullName>
    </submittedName>
</protein>
<evidence type="ECO:0000313" key="7">
    <source>
        <dbReference type="Proteomes" id="UP000190827"/>
    </source>
</evidence>
<dbReference type="Pfam" id="PF00126">
    <property type="entry name" value="HTH_1"/>
    <property type="match status" value="1"/>
</dbReference>
<evidence type="ECO:0000256" key="1">
    <source>
        <dbReference type="ARBA" id="ARBA00009437"/>
    </source>
</evidence>
<dbReference type="RefSeq" id="WP_079704236.1">
    <property type="nucleotide sequence ID" value="NZ_FUZO01000001.1"/>
</dbReference>
<proteinExistence type="inferred from homology"/>
<dbReference type="InterPro" id="IPR000847">
    <property type="entry name" value="LysR_HTH_N"/>
</dbReference>
<organism evidence="6 7">
    <name type="scientific">Plantibacter cousiniae</name>
    <name type="common">nom. nud.</name>
    <dbReference type="NCBI Taxonomy" id="199709"/>
    <lineage>
        <taxon>Bacteria</taxon>
        <taxon>Bacillati</taxon>
        <taxon>Actinomycetota</taxon>
        <taxon>Actinomycetes</taxon>
        <taxon>Micrococcales</taxon>
        <taxon>Microbacteriaceae</taxon>
        <taxon>Plantibacter</taxon>
    </lineage>
</organism>
<dbReference type="GO" id="GO:0003677">
    <property type="term" value="F:DNA binding"/>
    <property type="evidence" value="ECO:0007669"/>
    <property type="project" value="UniProtKB-KW"/>
</dbReference>
<evidence type="ECO:0000256" key="2">
    <source>
        <dbReference type="ARBA" id="ARBA00023015"/>
    </source>
</evidence>
<reference evidence="6 7" key="1">
    <citation type="submission" date="2017-02" db="EMBL/GenBank/DDBJ databases">
        <authorList>
            <person name="Varghese N."/>
            <person name="Submissions S."/>
        </authorList>
    </citation>
    <scope>NUCLEOTIDE SEQUENCE [LARGE SCALE GENOMIC DNA]</scope>
    <source>
        <strain evidence="6 7">VKM Ac-1787</strain>
    </source>
</reference>
<dbReference type="Gene3D" id="3.40.190.10">
    <property type="entry name" value="Periplasmic binding protein-like II"/>
    <property type="match status" value="2"/>
</dbReference>
<keyword evidence="3 6" id="KW-0238">DNA-binding</keyword>
<evidence type="ECO:0000259" key="5">
    <source>
        <dbReference type="PROSITE" id="PS50931"/>
    </source>
</evidence>
<evidence type="ECO:0000313" key="6">
    <source>
        <dbReference type="EMBL" id="SKC36048.1"/>
    </source>
</evidence>
<comment type="caution">
    <text evidence="6">The sequence shown here is derived from an EMBL/GenBank/DDBJ whole genome shotgun (WGS) entry which is preliminary data.</text>
</comment>
<accession>A0ABY1LFR0</accession>
<dbReference type="Gene3D" id="1.10.10.10">
    <property type="entry name" value="Winged helix-like DNA-binding domain superfamily/Winged helix DNA-binding domain"/>
    <property type="match status" value="1"/>
</dbReference>
<dbReference type="PROSITE" id="PS50931">
    <property type="entry name" value="HTH_LYSR"/>
    <property type="match status" value="1"/>
</dbReference>
<keyword evidence="4" id="KW-0804">Transcription</keyword>
<comment type="similarity">
    <text evidence="1">Belongs to the LysR transcriptional regulatory family.</text>
</comment>
<dbReference type="PANTHER" id="PTHR30126:SF40">
    <property type="entry name" value="HTH-TYPE TRANSCRIPTIONAL REGULATOR GLTR"/>
    <property type="match status" value="1"/>
</dbReference>
<dbReference type="Proteomes" id="UP000190827">
    <property type="component" value="Unassembled WGS sequence"/>
</dbReference>
<dbReference type="EMBL" id="FUZO01000001">
    <property type="protein sequence ID" value="SKC36048.1"/>
    <property type="molecule type" value="Genomic_DNA"/>
</dbReference>
<feature type="domain" description="HTH lysR-type" evidence="5">
    <location>
        <begin position="3"/>
        <end position="60"/>
    </location>
</feature>
<name>A0ABY1LFR0_9MICO</name>
<keyword evidence="2" id="KW-0805">Transcription regulation</keyword>
<dbReference type="PANTHER" id="PTHR30126">
    <property type="entry name" value="HTH-TYPE TRANSCRIPTIONAL REGULATOR"/>
    <property type="match status" value="1"/>
</dbReference>